<evidence type="ECO:0000256" key="1">
    <source>
        <dbReference type="SAM" id="MobiDB-lite"/>
    </source>
</evidence>
<evidence type="ECO:0000313" key="2">
    <source>
        <dbReference type="EMBL" id="RKH55634.1"/>
    </source>
</evidence>
<keyword evidence="3" id="KW-1185">Reference proteome</keyword>
<feature type="region of interest" description="Disordered" evidence="1">
    <location>
        <begin position="16"/>
        <end position="35"/>
    </location>
</feature>
<accession>A0A3A8PVX3</accession>
<name>A0A3A8PVX3_9BACT</name>
<gene>
    <name evidence="2" type="ORF">D7W81_35850</name>
</gene>
<organism evidence="2 3">
    <name type="scientific">Corallococcus aberystwythensis</name>
    <dbReference type="NCBI Taxonomy" id="2316722"/>
    <lineage>
        <taxon>Bacteria</taxon>
        <taxon>Pseudomonadati</taxon>
        <taxon>Myxococcota</taxon>
        <taxon>Myxococcia</taxon>
        <taxon>Myxococcales</taxon>
        <taxon>Cystobacterineae</taxon>
        <taxon>Myxococcaceae</taxon>
        <taxon>Corallococcus</taxon>
    </lineage>
</organism>
<dbReference type="AlphaFoldDB" id="A0A3A8PVX3"/>
<comment type="caution">
    <text evidence="2">The sequence shown here is derived from an EMBL/GenBank/DDBJ whole genome shotgun (WGS) entry which is preliminary data.</text>
</comment>
<protein>
    <submittedName>
        <fullName evidence="2">Uncharacterized protein</fullName>
    </submittedName>
</protein>
<proteinExistence type="predicted"/>
<dbReference type="SUPFAM" id="SSF69304">
    <property type="entry name" value="Tricorn protease N-terminal domain"/>
    <property type="match status" value="1"/>
</dbReference>
<sequence length="469" mass="51564">MGLLVLGLGLTHCSSKPQEPLDAGTQEPSDAGTPDQTLLQDALLMDVDVHQRFLVASAFDAGTLVQELATGITGPIAPLAQSARFTREGDLLLLQGAPKNDRVTFWVWRPGQPQARELGQHWQQLVLNEGARRYLAWSERTPEETIAVRMMPVDTCTAEACPVRTLFRIEEDTSYPIAVLFAGDRFLWVTKKERVWRVDLESGDVRLLATSAFGLHFSPSRDRFLETTPGQPLRVRDSATEALLWEASLKEGQVSSAYFFDEDAVLANVTTAQGSESDPPKRESFVCTSGGCEWVVTGQCDPFPGVPALFRCLRRNDPSSSDTLLVWPLEQRSTQLAGLSSRAFVSDDGGTVVWETGAPLSPGLALNWEGTQPSQPLLLPEPYAPTNDGFFLQDPVRFAFFLVRKGVDGARETVLSTWDGQTLQEVMPAGGAEVRLGARLRRAPDAIYATVCQEYGDANDCEVRRLRLP</sequence>
<evidence type="ECO:0000313" key="3">
    <source>
        <dbReference type="Proteomes" id="UP000267003"/>
    </source>
</evidence>
<reference evidence="3" key="1">
    <citation type="submission" date="2018-09" db="EMBL/GenBank/DDBJ databases">
        <authorList>
            <person name="Livingstone P.G."/>
            <person name="Whitworth D.E."/>
        </authorList>
    </citation>
    <scope>NUCLEOTIDE SEQUENCE [LARGE SCALE GENOMIC DNA]</scope>
    <source>
        <strain evidence="3">AB050A</strain>
    </source>
</reference>
<dbReference type="EMBL" id="RAWK01000320">
    <property type="protein sequence ID" value="RKH55634.1"/>
    <property type="molecule type" value="Genomic_DNA"/>
</dbReference>
<dbReference type="Proteomes" id="UP000267003">
    <property type="component" value="Unassembled WGS sequence"/>
</dbReference>